<evidence type="ECO:0000256" key="2">
    <source>
        <dbReference type="ARBA" id="ARBA00009072"/>
    </source>
</evidence>
<evidence type="ECO:0000256" key="4">
    <source>
        <dbReference type="SAM" id="MobiDB-lite"/>
    </source>
</evidence>
<name>A0A139A8L4_GONPJ</name>
<feature type="compositionally biased region" description="Basic and acidic residues" evidence="4">
    <location>
        <begin position="1"/>
        <end position="10"/>
    </location>
</feature>
<comment type="similarity">
    <text evidence="2">Belongs to the ESS2 family.</text>
</comment>
<organism evidence="5 6">
    <name type="scientific">Gonapodya prolifera (strain JEL478)</name>
    <name type="common">Monoblepharis prolifera</name>
    <dbReference type="NCBI Taxonomy" id="1344416"/>
    <lineage>
        <taxon>Eukaryota</taxon>
        <taxon>Fungi</taxon>
        <taxon>Fungi incertae sedis</taxon>
        <taxon>Chytridiomycota</taxon>
        <taxon>Chytridiomycota incertae sedis</taxon>
        <taxon>Monoblepharidomycetes</taxon>
        <taxon>Monoblepharidales</taxon>
        <taxon>Gonapodyaceae</taxon>
        <taxon>Gonapodya</taxon>
    </lineage>
</organism>
<reference evidence="5 6" key="1">
    <citation type="journal article" date="2015" name="Genome Biol. Evol.">
        <title>Phylogenomic analyses indicate that early fungi evolved digesting cell walls of algal ancestors of land plants.</title>
        <authorList>
            <person name="Chang Y."/>
            <person name="Wang S."/>
            <person name="Sekimoto S."/>
            <person name="Aerts A.L."/>
            <person name="Choi C."/>
            <person name="Clum A."/>
            <person name="LaButti K.M."/>
            <person name="Lindquist E.A."/>
            <person name="Yee Ngan C."/>
            <person name="Ohm R.A."/>
            <person name="Salamov A.A."/>
            <person name="Grigoriev I.V."/>
            <person name="Spatafora J.W."/>
            <person name="Berbee M.L."/>
        </authorList>
    </citation>
    <scope>NUCLEOTIDE SEQUENCE [LARGE SCALE GENOMIC DNA]</scope>
    <source>
        <strain evidence="5 6">JEL478</strain>
    </source>
</reference>
<evidence type="ECO:0008006" key="7">
    <source>
        <dbReference type="Google" id="ProtNLM"/>
    </source>
</evidence>
<dbReference type="GO" id="GO:0071013">
    <property type="term" value="C:catalytic step 2 spliceosome"/>
    <property type="evidence" value="ECO:0007669"/>
    <property type="project" value="TreeGrafter"/>
</dbReference>
<comment type="subcellular location">
    <subcellularLocation>
        <location evidence="1">Nucleus</location>
    </subcellularLocation>
</comment>
<dbReference type="AlphaFoldDB" id="A0A139A8L4"/>
<feature type="region of interest" description="Disordered" evidence="4">
    <location>
        <begin position="508"/>
        <end position="542"/>
    </location>
</feature>
<evidence type="ECO:0000256" key="3">
    <source>
        <dbReference type="ARBA" id="ARBA00023242"/>
    </source>
</evidence>
<dbReference type="OMA" id="DAFQRNY"/>
<evidence type="ECO:0000313" key="6">
    <source>
        <dbReference type="Proteomes" id="UP000070544"/>
    </source>
</evidence>
<dbReference type="PANTHER" id="PTHR12940">
    <property type="entry name" value="ES-2 PROTEIN - RELATED"/>
    <property type="match status" value="1"/>
</dbReference>
<dbReference type="EMBL" id="KQ965781">
    <property type="protein sequence ID" value="KXS13141.1"/>
    <property type="molecule type" value="Genomic_DNA"/>
</dbReference>
<dbReference type="PANTHER" id="PTHR12940:SF0">
    <property type="entry name" value="SPLICING FACTOR ESS-2 HOMOLOG"/>
    <property type="match status" value="1"/>
</dbReference>
<proteinExistence type="inferred from homology"/>
<evidence type="ECO:0000313" key="5">
    <source>
        <dbReference type="EMBL" id="KXS13141.1"/>
    </source>
</evidence>
<evidence type="ECO:0000256" key="1">
    <source>
        <dbReference type="ARBA" id="ARBA00004123"/>
    </source>
</evidence>
<dbReference type="Pfam" id="PF09751">
    <property type="entry name" value="Es2"/>
    <property type="match status" value="1"/>
</dbReference>
<protein>
    <recommendedName>
        <fullName evidence="7">Protein DGCR14</fullName>
    </recommendedName>
</protein>
<dbReference type="OrthoDB" id="19679at2759"/>
<feature type="compositionally biased region" description="Pro residues" evidence="4">
    <location>
        <begin position="263"/>
        <end position="273"/>
    </location>
</feature>
<dbReference type="Proteomes" id="UP000070544">
    <property type="component" value="Unassembled WGS sequence"/>
</dbReference>
<sequence length="579" mass="59760">MSTDGDRALIQRDSTSSSMILSSSSLAMAPPPSRPPRKTLASQLPKTVLDEDTYISGLAHVIQRDYFPDLGKMRASAEYLDAVESGDSARVRDATLELARTTGRLGGRFPGTPSSIAGTPRATPSFGGRAVTPSLGSSLDETDRASSPSADPPTPPVDVSLPLSSYQAVYTSEDNASFAVQVDKENERKREKYAWAYNAEHKGAIEDAKRPGNTYNGRPLITDGIGGTVLLIEDGRGTPAGGRSGGDRTEESSKESTTTTITAPPPSPNPFKPPSRHAGPAGWRNHAALNNLFYHLDGVAPSPNDPIPTGPPPEIVRTNTRMPKLPSASGTADGTGSATPRLTLAPSDTQVRMETQRVFHAMAAATPGLFGPSATGRGGGGATPSFGFVPASPSVAPLDVPPDTLMTWGDIEATPMLLEAVGDMGSVDDVGGPRFSMAPTPRREELAANLGRKAGGAAAAAKARADALPGLTPRSVRPSSPAVGDRVRALSPAARTLLQRAGGKAGSAATALSGRARGSVSKAQSGRHMAGGWTPELTGSGMQKRRKVGEFEGVALASVKVEPGSGGSVTDGLLEIGGR</sequence>
<dbReference type="STRING" id="1344416.A0A139A8L4"/>
<dbReference type="InterPro" id="IPR019148">
    <property type="entry name" value="Nuclear_protein_DGCR14_ESS-2"/>
</dbReference>
<accession>A0A139A8L4</accession>
<keyword evidence="6" id="KW-1185">Reference proteome</keyword>
<gene>
    <name evidence="5" type="ORF">M427DRAFT_71550</name>
</gene>
<feature type="compositionally biased region" description="Low complexity" evidence="4">
    <location>
        <begin position="14"/>
        <end position="28"/>
    </location>
</feature>
<feature type="region of interest" description="Disordered" evidence="4">
    <location>
        <begin position="103"/>
        <end position="160"/>
    </location>
</feature>
<feature type="region of interest" description="Disordered" evidence="4">
    <location>
        <begin position="1"/>
        <end position="41"/>
    </location>
</feature>
<keyword evidence="3" id="KW-0539">Nucleus</keyword>
<feature type="region of interest" description="Disordered" evidence="4">
    <location>
        <begin position="234"/>
        <end position="280"/>
    </location>
</feature>
<feature type="compositionally biased region" description="Basic and acidic residues" evidence="4">
    <location>
        <begin position="245"/>
        <end position="254"/>
    </location>
</feature>